<evidence type="ECO:0000313" key="6">
    <source>
        <dbReference type="EMBL" id="VEL13304.1"/>
    </source>
</evidence>
<sequence length="89" mass="9678">MIVESLSLMADVDVKAKNVFFGCNSCCTVRVRQDLFTLVDATGGMSYEGLSVLLHECIQLPRQLGEAGFFGGSNVEPSVKNCFRKVRSG</sequence>
<name>A0A448WJJ1_9PLAT</name>
<comment type="subcellular location">
    <subcellularLocation>
        <location evidence="1">Cytoplasm</location>
    </subcellularLocation>
</comment>
<dbReference type="PANTHER" id="PTHR12268">
    <property type="entry name" value="E3 UBIQUITIN-PROTEIN LIGASE KCMF1"/>
    <property type="match status" value="1"/>
</dbReference>
<proteinExistence type="predicted"/>
<dbReference type="SUPFAM" id="SSF47473">
    <property type="entry name" value="EF-hand"/>
    <property type="match status" value="1"/>
</dbReference>
<reference evidence="6" key="1">
    <citation type="submission" date="2018-11" db="EMBL/GenBank/DDBJ databases">
        <authorList>
            <consortium name="Pathogen Informatics"/>
        </authorList>
    </citation>
    <scope>NUCLEOTIDE SEQUENCE</scope>
</reference>
<dbReference type="Proteomes" id="UP000784294">
    <property type="component" value="Unassembled WGS sequence"/>
</dbReference>
<dbReference type="PANTHER" id="PTHR12268:SF14">
    <property type="entry name" value="DYSTROPHIN-1"/>
    <property type="match status" value="1"/>
</dbReference>
<dbReference type="Gene3D" id="1.10.238.10">
    <property type="entry name" value="EF-hand"/>
    <property type="match status" value="1"/>
</dbReference>
<dbReference type="EMBL" id="CAAALY010017369">
    <property type="protein sequence ID" value="VEL13304.1"/>
    <property type="molecule type" value="Genomic_DNA"/>
</dbReference>
<keyword evidence="7" id="KW-1185">Reference proteome</keyword>
<dbReference type="GO" id="GO:0005886">
    <property type="term" value="C:plasma membrane"/>
    <property type="evidence" value="ECO:0007669"/>
    <property type="project" value="TreeGrafter"/>
</dbReference>
<comment type="caution">
    <text evidence="6">The sequence shown here is derived from an EMBL/GenBank/DDBJ whole genome shotgun (WGS) entry which is preliminary data.</text>
</comment>
<evidence type="ECO:0000256" key="3">
    <source>
        <dbReference type="ARBA" id="ARBA00022837"/>
    </source>
</evidence>
<keyword evidence="2" id="KW-0963">Cytoplasm</keyword>
<keyword evidence="4" id="KW-0206">Cytoskeleton</keyword>
<dbReference type="Pfam" id="PF09069">
    <property type="entry name" value="EF-hand_3"/>
    <property type="match status" value="1"/>
</dbReference>
<dbReference type="InterPro" id="IPR011992">
    <property type="entry name" value="EF-hand-dom_pair"/>
</dbReference>
<evidence type="ECO:0000259" key="5">
    <source>
        <dbReference type="Pfam" id="PF09069"/>
    </source>
</evidence>
<feature type="domain" description="EF-hand" evidence="5">
    <location>
        <begin position="35"/>
        <end position="86"/>
    </location>
</feature>
<dbReference type="GO" id="GO:0045202">
    <property type="term" value="C:synapse"/>
    <property type="evidence" value="ECO:0007669"/>
    <property type="project" value="GOC"/>
</dbReference>
<dbReference type="InterPro" id="IPR050774">
    <property type="entry name" value="KCMF1/Dystrophin"/>
</dbReference>
<evidence type="ECO:0000256" key="1">
    <source>
        <dbReference type="ARBA" id="ARBA00004496"/>
    </source>
</evidence>
<gene>
    <name evidence="6" type="ORF">PXEA_LOCUS6744</name>
</gene>
<dbReference type="GO" id="GO:0099536">
    <property type="term" value="P:synaptic signaling"/>
    <property type="evidence" value="ECO:0007669"/>
    <property type="project" value="TreeGrafter"/>
</dbReference>
<evidence type="ECO:0000313" key="7">
    <source>
        <dbReference type="Proteomes" id="UP000784294"/>
    </source>
</evidence>
<accession>A0A448WJJ1</accession>
<evidence type="ECO:0000256" key="4">
    <source>
        <dbReference type="ARBA" id="ARBA00023212"/>
    </source>
</evidence>
<evidence type="ECO:0000256" key="2">
    <source>
        <dbReference type="ARBA" id="ARBA00022490"/>
    </source>
</evidence>
<organism evidence="6 7">
    <name type="scientific">Protopolystoma xenopodis</name>
    <dbReference type="NCBI Taxonomy" id="117903"/>
    <lineage>
        <taxon>Eukaryota</taxon>
        <taxon>Metazoa</taxon>
        <taxon>Spiralia</taxon>
        <taxon>Lophotrochozoa</taxon>
        <taxon>Platyhelminthes</taxon>
        <taxon>Monogenea</taxon>
        <taxon>Polyopisthocotylea</taxon>
        <taxon>Polystomatidea</taxon>
        <taxon>Polystomatidae</taxon>
        <taxon>Protopolystoma</taxon>
    </lineage>
</organism>
<keyword evidence="3" id="KW-0106">Calcium</keyword>
<dbReference type="AlphaFoldDB" id="A0A448WJJ1"/>
<dbReference type="InterPro" id="IPR015154">
    <property type="entry name" value="EF-hand_dom_typ2"/>
</dbReference>
<dbReference type="OrthoDB" id="10057795at2759"/>
<protein>
    <recommendedName>
        <fullName evidence="5">EF-hand domain-containing protein</fullName>
    </recommendedName>
</protein>